<evidence type="ECO:0000313" key="1">
    <source>
        <dbReference type="EMBL" id="CAH2241885.1"/>
    </source>
</evidence>
<keyword evidence="2" id="KW-1185">Reference proteome</keyword>
<organism evidence="1 2">
    <name type="scientific">Pararge aegeria aegeria</name>
    <dbReference type="NCBI Taxonomy" id="348720"/>
    <lineage>
        <taxon>Eukaryota</taxon>
        <taxon>Metazoa</taxon>
        <taxon>Ecdysozoa</taxon>
        <taxon>Arthropoda</taxon>
        <taxon>Hexapoda</taxon>
        <taxon>Insecta</taxon>
        <taxon>Pterygota</taxon>
        <taxon>Neoptera</taxon>
        <taxon>Endopterygota</taxon>
        <taxon>Lepidoptera</taxon>
        <taxon>Glossata</taxon>
        <taxon>Ditrysia</taxon>
        <taxon>Papilionoidea</taxon>
        <taxon>Nymphalidae</taxon>
        <taxon>Satyrinae</taxon>
        <taxon>Satyrini</taxon>
        <taxon>Parargina</taxon>
        <taxon>Pararge</taxon>
    </lineage>
</organism>
<reference evidence="1" key="1">
    <citation type="submission" date="2022-03" db="EMBL/GenBank/DDBJ databases">
        <authorList>
            <person name="Lindestad O."/>
        </authorList>
    </citation>
    <scope>NUCLEOTIDE SEQUENCE</scope>
</reference>
<protein>
    <submittedName>
        <fullName evidence="1">Jg16273 protein</fullName>
    </submittedName>
</protein>
<gene>
    <name evidence="1" type="primary">jg16273</name>
    <name evidence="1" type="ORF">PAEG_LOCUS18271</name>
</gene>
<name>A0A8S4RWH6_9NEOP</name>
<proteinExistence type="predicted"/>
<dbReference type="AlphaFoldDB" id="A0A8S4RWH6"/>
<dbReference type="Proteomes" id="UP000838756">
    <property type="component" value="Unassembled WGS sequence"/>
</dbReference>
<comment type="caution">
    <text evidence="1">The sequence shown here is derived from an EMBL/GenBank/DDBJ whole genome shotgun (WGS) entry which is preliminary data.</text>
</comment>
<evidence type="ECO:0000313" key="2">
    <source>
        <dbReference type="Proteomes" id="UP000838756"/>
    </source>
</evidence>
<dbReference type="EMBL" id="CAKXAJ010025590">
    <property type="protein sequence ID" value="CAH2241885.1"/>
    <property type="molecule type" value="Genomic_DNA"/>
</dbReference>
<accession>A0A8S4RWH6</accession>
<sequence>MTKSTYEASFVVDECASRPTCSTSGEPRASALLKIDEMLGKLQHMHIDRLFSTSIKYKSNQNSLIQISRHRPLSDSEPSYEAYSKRPRLRSESHPWQHALFENFGHQSRQILDEKMHGTFGDFVGPIVPPVAAIDCYDSFATVRGITESSCKKPELLLQIACAFR</sequence>